<dbReference type="AlphaFoldDB" id="A0A378TR54"/>
<accession>A0A378TR54</accession>
<proteinExistence type="inferred from homology"/>
<dbReference type="SUPFAM" id="SSF53474">
    <property type="entry name" value="alpha/beta-Hydrolases"/>
    <property type="match status" value="1"/>
</dbReference>
<dbReference type="Pfam" id="PF00756">
    <property type="entry name" value="Esterase"/>
    <property type="match status" value="1"/>
</dbReference>
<dbReference type="PANTHER" id="PTHR40841">
    <property type="entry name" value="SIDEROPHORE TRIACETYLFUSARININE C ESTERASE"/>
    <property type="match status" value="1"/>
</dbReference>
<dbReference type="PROSITE" id="PS51257">
    <property type="entry name" value="PROKAR_LIPOPROTEIN"/>
    <property type="match status" value="1"/>
</dbReference>
<name>A0A378TR54_MORLA</name>
<comment type="similarity">
    <text evidence="1">Belongs to the esterase D family.</text>
</comment>
<dbReference type="EMBL" id="UGQU01000002">
    <property type="protein sequence ID" value="STZ62764.1"/>
    <property type="molecule type" value="Genomic_DNA"/>
</dbReference>
<protein>
    <submittedName>
        <fullName evidence="3">Ferri-bacillibactin esterase BesA</fullName>
        <ecNumber evidence="3">3.1.-.-</ecNumber>
    </submittedName>
</protein>
<evidence type="ECO:0000313" key="3">
    <source>
        <dbReference type="EMBL" id="STZ62764.1"/>
    </source>
</evidence>
<dbReference type="PANTHER" id="PTHR40841:SF2">
    <property type="entry name" value="SIDEROPHORE-DEGRADING ESTERASE (EUROFUNG)"/>
    <property type="match status" value="1"/>
</dbReference>
<dbReference type="GO" id="GO:0016788">
    <property type="term" value="F:hydrolase activity, acting on ester bonds"/>
    <property type="evidence" value="ECO:0007669"/>
    <property type="project" value="TreeGrafter"/>
</dbReference>
<dbReference type="EC" id="3.1.-.-" evidence="3"/>
<sequence>MKISHFSAFFALSLMALQGCTSLPAKQSAPNWQVATMLNSHEKVVYSSHTNKHYLIQVATIGKKPANGYPIIYVLDGNAFFGVATSIAQMNHDKPSEKNPKSLMVVGIGYTTGRAFDIPNRTHDYTPPSKSYPTPKGEQTAFGGADYFHAFIADELEPMLDKEFGINPNHRTLIGHSYGGLFGLYLLMARSESFDNYVIASPSIWWNDKSILTHQNGIIATPNVKNILITLGEHELNARHRNPNTPTTLENSNAYLMSEFLKNKLPHTNVTFHFNPNQSHGENAYPSIIQGVNMAYQACKADSNC</sequence>
<organism evidence="3 4">
    <name type="scientific">Moraxella lacunata</name>
    <dbReference type="NCBI Taxonomy" id="477"/>
    <lineage>
        <taxon>Bacteria</taxon>
        <taxon>Pseudomonadati</taxon>
        <taxon>Pseudomonadota</taxon>
        <taxon>Gammaproteobacteria</taxon>
        <taxon>Moraxellales</taxon>
        <taxon>Moraxellaceae</taxon>
        <taxon>Moraxella</taxon>
    </lineage>
</organism>
<dbReference type="InterPro" id="IPR029058">
    <property type="entry name" value="AB_hydrolase_fold"/>
</dbReference>
<dbReference type="InterPro" id="IPR052558">
    <property type="entry name" value="Siderophore_Hydrolase_D"/>
</dbReference>
<dbReference type="InterPro" id="IPR000801">
    <property type="entry name" value="Esterase-like"/>
</dbReference>
<reference evidence="3 4" key="1">
    <citation type="submission" date="2018-06" db="EMBL/GenBank/DDBJ databases">
        <authorList>
            <consortium name="Pathogen Informatics"/>
            <person name="Doyle S."/>
        </authorList>
    </citation>
    <scope>NUCLEOTIDE SEQUENCE [LARGE SCALE GENOMIC DNA]</scope>
    <source>
        <strain evidence="3 4">NCTC10359</strain>
    </source>
</reference>
<keyword evidence="2 3" id="KW-0378">Hydrolase</keyword>
<dbReference type="Gene3D" id="3.40.50.1820">
    <property type="entry name" value="alpha/beta hydrolase"/>
    <property type="match status" value="1"/>
</dbReference>
<dbReference type="Proteomes" id="UP000254437">
    <property type="component" value="Unassembled WGS sequence"/>
</dbReference>
<evidence type="ECO:0000256" key="2">
    <source>
        <dbReference type="ARBA" id="ARBA00022801"/>
    </source>
</evidence>
<evidence type="ECO:0000256" key="1">
    <source>
        <dbReference type="ARBA" id="ARBA00005622"/>
    </source>
</evidence>
<dbReference type="RefSeq" id="WP_115006538.1">
    <property type="nucleotide sequence ID" value="NZ_UGQU01000002.1"/>
</dbReference>
<evidence type="ECO:0000313" key="4">
    <source>
        <dbReference type="Proteomes" id="UP000254437"/>
    </source>
</evidence>
<gene>
    <name evidence="3" type="primary">besA</name>
    <name evidence="3" type="ORF">NCTC10359_01167</name>
</gene>